<dbReference type="AlphaFoldDB" id="A0A1G5HX51"/>
<dbReference type="EMBL" id="FMUX01000016">
    <property type="protein sequence ID" value="SCY68281.1"/>
    <property type="molecule type" value="Genomic_DNA"/>
</dbReference>
<gene>
    <name evidence="2" type="ORF">SAMN05216233_11648</name>
</gene>
<evidence type="ECO:0000313" key="3">
    <source>
        <dbReference type="Proteomes" id="UP000198870"/>
    </source>
</evidence>
<evidence type="ECO:0000313" key="2">
    <source>
        <dbReference type="EMBL" id="SCY68281.1"/>
    </source>
</evidence>
<protein>
    <submittedName>
        <fullName evidence="2">Uncharacterized protein</fullName>
    </submittedName>
</protein>
<dbReference type="RefSeq" id="WP_092212996.1">
    <property type="nucleotide sequence ID" value="NZ_FMUX01000016.1"/>
</dbReference>
<dbReference type="STRING" id="419481.SAMN05216233_11648"/>
<evidence type="ECO:0000256" key="1">
    <source>
        <dbReference type="SAM" id="MobiDB-lite"/>
    </source>
</evidence>
<sequence>MPKQLEVLLYDLAFHMAKTVFKQTPLTSRTVSFTKGDAVYRYGSYIADRPQLWNEVLKVWQPLSKDNNRWTGTDGKGGGSQGLYTSNEFLFDTDFTFAEMKHYMTQSLTDTPLDPQTPVEYMHYEAGKAPQAKMEKAGNLRSVFLYTFNQSQDGLNLRFTADPMSYPQLIYKNMLKEGADIVKGRSLKDLYLGEDYSFTRAVGNAAFEAFDLPCIQVSSARELGGFNTIFRCDQGQMVLDVEPQGRASGYQILKDGSTVVRQAYTMDDLTYNAMFDQPESKKLVPLPEQLEVLSPLEKKVRDMSKEVDWSFEPTTVDKAIADSVNRQLSAMDTPFDTSVDDLNKTMQDGVMDSVALALTKTGVSLIAPEPGFTDLVTRIQVSGVATLFQSQMVKERLAKLTEKVSGAPGYLQTVTDQVLLEKKQHLLSQEAGTIQATIAEAGTARQETSASMETKNQQLKEVEEKLKTKPDDPDLKKTQQELTRELADLTDKLKAEDEKYTTAEEAQKSNEAAQKEAEEKDKEAAERRAALKDHVFEGK</sequence>
<name>A0A1G5HX51_9BACT</name>
<keyword evidence="3" id="KW-1185">Reference proteome</keyword>
<accession>A0A1G5HX51</accession>
<proteinExistence type="predicted"/>
<reference evidence="2 3" key="1">
    <citation type="submission" date="2016-10" db="EMBL/GenBank/DDBJ databases">
        <authorList>
            <person name="de Groot N.N."/>
        </authorList>
    </citation>
    <scope>NUCLEOTIDE SEQUENCE [LARGE SCALE GENOMIC DNA]</scope>
    <source>
        <strain evidence="2 3">AA1</strain>
    </source>
</reference>
<organism evidence="2 3">
    <name type="scientific">Desulfoluna spongiiphila</name>
    <dbReference type="NCBI Taxonomy" id="419481"/>
    <lineage>
        <taxon>Bacteria</taxon>
        <taxon>Pseudomonadati</taxon>
        <taxon>Thermodesulfobacteriota</taxon>
        <taxon>Desulfobacteria</taxon>
        <taxon>Desulfobacterales</taxon>
        <taxon>Desulfolunaceae</taxon>
        <taxon>Desulfoluna</taxon>
    </lineage>
</organism>
<dbReference type="Proteomes" id="UP000198870">
    <property type="component" value="Unassembled WGS sequence"/>
</dbReference>
<feature type="region of interest" description="Disordered" evidence="1">
    <location>
        <begin position="489"/>
        <end position="539"/>
    </location>
</feature>